<feature type="transmembrane region" description="Helical" evidence="5">
    <location>
        <begin position="94"/>
        <end position="122"/>
    </location>
</feature>
<evidence type="ECO:0000256" key="5">
    <source>
        <dbReference type="SAM" id="Phobius"/>
    </source>
</evidence>
<sequence length="196" mass="21248">MKLKTLATGTQESTLQRIKDTSKIWRVGVIITLTGVVMYIIGFSTNWWVTVHRGSQHDVDYTAHYGLWEKCVKIVSVYNGTIIKHYCKAVDNKAYAVAAQVLCTVGLISCVCGFSLSLLLMLRQHIVLTTASGCLLILGAMMTTVGAAVYAGNVGHEEAKASPDFSVFFTLSGCMVLIVGTGLQLLSARTDYSSID</sequence>
<evidence type="ECO:0000256" key="2">
    <source>
        <dbReference type="ARBA" id="ARBA00022692"/>
    </source>
</evidence>
<keyword evidence="2 5" id="KW-0812">Transmembrane</keyword>
<dbReference type="Pfam" id="PF13903">
    <property type="entry name" value="Claudin_2"/>
    <property type="match status" value="1"/>
</dbReference>
<dbReference type="KEGG" id="bgt:106058913"/>
<dbReference type="OMA" id="RKCERIT"/>
<evidence type="ECO:0000313" key="7">
    <source>
        <dbReference type="RefSeq" id="XP_013071880.2"/>
    </source>
</evidence>
<evidence type="ECO:0000256" key="4">
    <source>
        <dbReference type="ARBA" id="ARBA00023136"/>
    </source>
</evidence>
<name>A0A9U8E430_BIOGL</name>
<keyword evidence="4 5" id="KW-0472">Membrane</keyword>
<dbReference type="InterPro" id="IPR004031">
    <property type="entry name" value="PMP22/EMP/MP20/Claudin"/>
</dbReference>
<dbReference type="OrthoDB" id="6053747at2759"/>
<dbReference type="RefSeq" id="XP_013071880.2">
    <property type="nucleotide sequence ID" value="XM_013216426.2"/>
</dbReference>
<feature type="transmembrane region" description="Helical" evidence="5">
    <location>
        <begin position="165"/>
        <end position="186"/>
    </location>
</feature>
<comment type="subcellular location">
    <subcellularLocation>
        <location evidence="1">Membrane</location>
        <topology evidence="1">Multi-pass membrane protein</topology>
    </subcellularLocation>
</comment>
<gene>
    <name evidence="7" type="primary">LOC106058913</name>
</gene>
<organism evidence="6 7">
    <name type="scientific">Biomphalaria glabrata</name>
    <name type="common">Bloodfluke planorb</name>
    <name type="synonym">Freshwater snail</name>
    <dbReference type="NCBI Taxonomy" id="6526"/>
    <lineage>
        <taxon>Eukaryota</taxon>
        <taxon>Metazoa</taxon>
        <taxon>Spiralia</taxon>
        <taxon>Lophotrochozoa</taxon>
        <taxon>Mollusca</taxon>
        <taxon>Gastropoda</taxon>
        <taxon>Heterobranchia</taxon>
        <taxon>Euthyneura</taxon>
        <taxon>Panpulmonata</taxon>
        <taxon>Hygrophila</taxon>
        <taxon>Lymnaeoidea</taxon>
        <taxon>Planorbidae</taxon>
        <taxon>Biomphalaria</taxon>
    </lineage>
</organism>
<keyword evidence="6" id="KW-1185">Reference proteome</keyword>
<feature type="transmembrane region" description="Helical" evidence="5">
    <location>
        <begin position="24"/>
        <end position="49"/>
    </location>
</feature>
<dbReference type="Proteomes" id="UP001165740">
    <property type="component" value="Chromosome 17"/>
</dbReference>
<protein>
    <submittedName>
        <fullName evidence="7">Uncharacterized protein LOC106058913</fullName>
    </submittedName>
</protein>
<evidence type="ECO:0000256" key="3">
    <source>
        <dbReference type="ARBA" id="ARBA00022989"/>
    </source>
</evidence>
<evidence type="ECO:0000256" key="1">
    <source>
        <dbReference type="ARBA" id="ARBA00004141"/>
    </source>
</evidence>
<accession>A0A9U8E430</accession>
<feature type="transmembrane region" description="Helical" evidence="5">
    <location>
        <begin position="134"/>
        <end position="153"/>
    </location>
</feature>
<reference evidence="7" key="1">
    <citation type="submission" date="2025-08" db="UniProtKB">
        <authorList>
            <consortium name="RefSeq"/>
        </authorList>
    </citation>
    <scope>IDENTIFICATION</scope>
</reference>
<dbReference type="Gene3D" id="1.20.140.150">
    <property type="match status" value="1"/>
</dbReference>
<dbReference type="GO" id="GO:0016020">
    <property type="term" value="C:membrane"/>
    <property type="evidence" value="ECO:0007669"/>
    <property type="project" value="UniProtKB-SubCell"/>
</dbReference>
<evidence type="ECO:0000313" key="6">
    <source>
        <dbReference type="Proteomes" id="UP001165740"/>
    </source>
</evidence>
<dbReference type="GeneID" id="106058913"/>
<keyword evidence="3 5" id="KW-1133">Transmembrane helix</keyword>
<proteinExistence type="predicted"/>
<dbReference type="AlphaFoldDB" id="A0A9U8E430"/>